<protein>
    <recommendedName>
        <fullName evidence="4">Transmembrane protein</fullName>
    </recommendedName>
</protein>
<feature type="transmembrane region" description="Helical" evidence="1">
    <location>
        <begin position="65"/>
        <end position="85"/>
    </location>
</feature>
<sequence>MDILQNIALIFLWPYGIISCCMCFYVFFSSGEGIHWFTTFRNCFVILGAVVATAALPFFRVPSLSLFIAFSVWSVYAALVAAHYWRFRLWRRHLIPVNMPLVVMFLWEAYRVAEQMWN</sequence>
<comment type="caution">
    <text evidence="2">The sequence shown here is derived from an EMBL/GenBank/DDBJ whole genome shotgun (WGS) entry which is preliminary data.</text>
</comment>
<evidence type="ECO:0000256" key="1">
    <source>
        <dbReference type="SAM" id="Phobius"/>
    </source>
</evidence>
<gene>
    <name evidence="2" type="ORF">TEOVI_000090300</name>
</gene>
<dbReference type="GeneID" id="92374843"/>
<feature type="transmembrane region" description="Helical" evidence="1">
    <location>
        <begin position="40"/>
        <end position="59"/>
    </location>
</feature>
<evidence type="ECO:0000313" key="3">
    <source>
        <dbReference type="Proteomes" id="UP000195570"/>
    </source>
</evidence>
<organism evidence="2 3">
    <name type="scientific">Trypanosoma equiperdum</name>
    <dbReference type="NCBI Taxonomy" id="5694"/>
    <lineage>
        <taxon>Eukaryota</taxon>
        <taxon>Discoba</taxon>
        <taxon>Euglenozoa</taxon>
        <taxon>Kinetoplastea</taxon>
        <taxon>Metakinetoplastina</taxon>
        <taxon>Trypanosomatida</taxon>
        <taxon>Trypanosomatidae</taxon>
        <taxon>Trypanosoma</taxon>
    </lineage>
</organism>
<dbReference type="AlphaFoldDB" id="A0A1G4IB25"/>
<evidence type="ECO:0000313" key="2">
    <source>
        <dbReference type="EMBL" id="SCU69337.1"/>
    </source>
</evidence>
<reference evidence="2" key="1">
    <citation type="submission" date="2016-09" db="EMBL/GenBank/DDBJ databases">
        <authorList>
            <person name="Hebert L."/>
            <person name="Moumen B."/>
        </authorList>
    </citation>
    <scope>NUCLEOTIDE SEQUENCE [LARGE SCALE GENOMIC DNA]</scope>
    <source>
        <strain evidence="2">OVI</strain>
    </source>
</reference>
<dbReference type="EMBL" id="CZPT02001192">
    <property type="protein sequence ID" value="SCU69337.1"/>
    <property type="molecule type" value="Genomic_DNA"/>
</dbReference>
<proteinExistence type="predicted"/>
<keyword evidence="1" id="KW-1133">Transmembrane helix</keyword>
<keyword evidence="1" id="KW-0472">Membrane</keyword>
<keyword evidence="1" id="KW-0812">Transmembrane</keyword>
<dbReference type="RefSeq" id="XP_067080325.1">
    <property type="nucleotide sequence ID" value="XM_067224224.1"/>
</dbReference>
<name>A0A1G4IB25_TRYEQ</name>
<keyword evidence="3" id="KW-1185">Reference proteome</keyword>
<dbReference type="VEuPathDB" id="TriTrypDB:TEOVI_000090300"/>
<evidence type="ECO:0008006" key="4">
    <source>
        <dbReference type="Google" id="ProtNLM"/>
    </source>
</evidence>
<feature type="transmembrane region" description="Helical" evidence="1">
    <location>
        <begin position="6"/>
        <end position="28"/>
    </location>
</feature>
<accession>A0A1G4IB25</accession>
<dbReference type="Proteomes" id="UP000195570">
    <property type="component" value="Unassembled WGS sequence"/>
</dbReference>